<accession>A0ABW2YQF4</accession>
<dbReference type="InterPro" id="IPR010432">
    <property type="entry name" value="RDD"/>
</dbReference>
<feature type="domain" description="RDD" evidence="7">
    <location>
        <begin position="68"/>
        <end position="198"/>
    </location>
</feature>
<feature type="transmembrane region" description="Helical" evidence="6">
    <location>
        <begin position="74"/>
        <end position="98"/>
    </location>
</feature>
<evidence type="ECO:0000256" key="2">
    <source>
        <dbReference type="ARBA" id="ARBA00022475"/>
    </source>
</evidence>
<dbReference type="RefSeq" id="WP_377096112.1">
    <property type="nucleotide sequence ID" value="NZ_JBHTHU010000001.1"/>
</dbReference>
<feature type="transmembrane region" description="Helical" evidence="6">
    <location>
        <begin position="110"/>
        <end position="128"/>
    </location>
</feature>
<organism evidence="8 9">
    <name type="scientific">Mucilaginibacter calamicampi</name>
    <dbReference type="NCBI Taxonomy" id="1302352"/>
    <lineage>
        <taxon>Bacteria</taxon>
        <taxon>Pseudomonadati</taxon>
        <taxon>Bacteroidota</taxon>
        <taxon>Sphingobacteriia</taxon>
        <taxon>Sphingobacteriales</taxon>
        <taxon>Sphingobacteriaceae</taxon>
        <taxon>Mucilaginibacter</taxon>
    </lineage>
</organism>
<dbReference type="PANTHER" id="PTHR36115">
    <property type="entry name" value="PROLINE-RICH ANTIGEN HOMOLOG-RELATED"/>
    <property type="match status" value="1"/>
</dbReference>
<evidence type="ECO:0000256" key="1">
    <source>
        <dbReference type="ARBA" id="ARBA00004651"/>
    </source>
</evidence>
<proteinExistence type="predicted"/>
<evidence type="ECO:0000256" key="4">
    <source>
        <dbReference type="ARBA" id="ARBA00022989"/>
    </source>
</evidence>
<keyword evidence="2" id="KW-1003">Cell membrane</keyword>
<comment type="caution">
    <text evidence="8">The sequence shown here is derived from an EMBL/GenBank/DDBJ whole genome shotgun (WGS) entry which is preliminary data.</text>
</comment>
<evidence type="ECO:0000256" key="6">
    <source>
        <dbReference type="SAM" id="Phobius"/>
    </source>
</evidence>
<dbReference type="InterPro" id="IPR051791">
    <property type="entry name" value="Pra-immunoreactive"/>
</dbReference>
<evidence type="ECO:0000259" key="7">
    <source>
        <dbReference type="Pfam" id="PF06271"/>
    </source>
</evidence>
<dbReference type="EMBL" id="JBHTHU010000001">
    <property type="protein sequence ID" value="MFD0748619.1"/>
    <property type="molecule type" value="Genomic_DNA"/>
</dbReference>
<dbReference type="Proteomes" id="UP001596958">
    <property type="component" value="Unassembled WGS sequence"/>
</dbReference>
<evidence type="ECO:0000256" key="5">
    <source>
        <dbReference type="ARBA" id="ARBA00023136"/>
    </source>
</evidence>
<keyword evidence="5 6" id="KW-0472">Membrane</keyword>
<dbReference type="PANTHER" id="PTHR36115:SF4">
    <property type="entry name" value="MEMBRANE PROTEIN"/>
    <property type="match status" value="1"/>
</dbReference>
<evidence type="ECO:0000256" key="3">
    <source>
        <dbReference type="ARBA" id="ARBA00022692"/>
    </source>
</evidence>
<evidence type="ECO:0000313" key="8">
    <source>
        <dbReference type="EMBL" id="MFD0748619.1"/>
    </source>
</evidence>
<comment type="subcellular location">
    <subcellularLocation>
        <location evidence="1">Cell membrane</location>
        <topology evidence="1">Multi-pass membrane protein</topology>
    </subcellularLocation>
</comment>
<feature type="transmembrane region" description="Helical" evidence="6">
    <location>
        <begin position="168"/>
        <end position="185"/>
    </location>
</feature>
<protein>
    <submittedName>
        <fullName evidence="8">RDD family protein</fullName>
    </submittedName>
</protein>
<dbReference type="Pfam" id="PF06271">
    <property type="entry name" value="RDD"/>
    <property type="match status" value="1"/>
</dbReference>
<keyword evidence="9" id="KW-1185">Reference proteome</keyword>
<reference evidence="9" key="1">
    <citation type="journal article" date="2019" name="Int. J. Syst. Evol. Microbiol.">
        <title>The Global Catalogue of Microorganisms (GCM) 10K type strain sequencing project: providing services to taxonomists for standard genome sequencing and annotation.</title>
        <authorList>
            <consortium name="The Broad Institute Genomics Platform"/>
            <consortium name="The Broad Institute Genome Sequencing Center for Infectious Disease"/>
            <person name="Wu L."/>
            <person name="Ma J."/>
        </authorList>
    </citation>
    <scope>NUCLEOTIDE SEQUENCE [LARGE SCALE GENOMIC DNA]</scope>
    <source>
        <strain evidence="9">CCUG 63418</strain>
    </source>
</reference>
<name>A0ABW2YQF4_9SPHI</name>
<keyword evidence="4 6" id="KW-1133">Transmembrane helix</keyword>
<sequence>MEKEYYLLDGYEKTGPFTYHELVQNGLDVNTQLSTSMNDKLQFASEMPEFYDYFQSKGIYFPTGDNLANFGTRAVAFIIDYFPLYIVLELVAVNTGFIKLPTDLTLNKPFPQSIILFNLGFSVLFLLYRAIIESSPIKATIGKKICKLVVVDINGSAPSILQSLGRNLGVVMSIMLWVPFLTMLFNEHRQNWYDSLAKTYVVKTN</sequence>
<keyword evidence="3 6" id="KW-0812">Transmembrane</keyword>
<evidence type="ECO:0000313" key="9">
    <source>
        <dbReference type="Proteomes" id="UP001596958"/>
    </source>
</evidence>
<gene>
    <name evidence="8" type="ORF">ACFQZS_00600</name>
</gene>